<feature type="transmembrane region" description="Helical" evidence="1">
    <location>
        <begin position="28"/>
        <end position="46"/>
    </location>
</feature>
<dbReference type="RefSeq" id="XP_067737015.1">
    <property type="nucleotide sequence ID" value="XM_067885732.1"/>
</dbReference>
<accession>H3GX36</accession>
<protein>
    <recommendedName>
        <fullName evidence="4">FZ domain-containing protein</fullName>
    </recommendedName>
</protein>
<name>H3GX36_PHYRM</name>
<sequence length="268" mass="28931">MTHPSAEATAGGDVAPSSLQHRRLQLRLGLRCAGLLVVVVLFASWGCVDAATAVGTFDPQHCVKCDGLQYCTIMNGQYLFDPIVGYSREATPQLEKQGVCEDMDAKTLALSPFGNQVQFKDTAACHKLVWNFHCLSWVATTFQREVNGTQVSCASTGGSATPPLPPCRSLCVEVADKCVYSHFYRLYLDEVCGNIGCLSEIQEAKQIGSTDTKVAETTCVSGSWVYAENKTLSRCSSHTYEPPESLAIRAAVGKVVLVLSVAIVVWVV</sequence>
<keyword evidence="3" id="KW-1185">Reference proteome</keyword>
<keyword evidence="1" id="KW-1133">Transmembrane helix</keyword>
<dbReference type="EnsemblProtists" id="Phyra82125">
    <property type="protein sequence ID" value="Phyra82125"/>
    <property type="gene ID" value="Phyra82125"/>
</dbReference>
<dbReference type="eggNOG" id="ENOG502S3Q4">
    <property type="taxonomic scope" value="Eukaryota"/>
</dbReference>
<dbReference type="AlphaFoldDB" id="H3GX36"/>
<dbReference type="HOGENOM" id="CLU_071190_0_0_1"/>
<keyword evidence="1" id="KW-0812">Transmembrane</keyword>
<dbReference type="GeneID" id="94221523"/>
<dbReference type="VEuPathDB" id="FungiDB:KRP23_14859"/>
<dbReference type="Proteomes" id="UP000005238">
    <property type="component" value="Unassembled WGS sequence"/>
</dbReference>
<keyword evidence="1" id="KW-0472">Membrane</keyword>
<evidence type="ECO:0000256" key="1">
    <source>
        <dbReference type="SAM" id="Phobius"/>
    </source>
</evidence>
<dbReference type="InParanoid" id="H3GX36"/>
<dbReference type="EMBL" id="DS566065">
    <property type="status" value="NOT_ANNOTATED_CDS"/>
    <property type="molecule type" value="Genomic_DNA"/>
</dbReference>
<dbReference type="OrthoDB" id="157493at2759"/>
<reference evidence="2" key="2">
    <citation type="submission" date="2015-06" db="UniProtKB">
        <authorList>
            <consortium name="EnsemblProtists"/>
        </authorList>
    </citation>
    <scope>IDENTIFICATION</scope>
    <source>
        <strain evidence="2">Pr102</strain>
    </source>
</reference>
<dbReference type="OMA" id="CSTRAYE"/>
<reference evidence="3" key="1">
    <citation type="journal article" date="2006" name="Science">
        <title>Phytophthora genome sequences uncover evolutionary origins and mechanisms of pathogenesis.</title>
        <authorList>
            <person name="Tyler B.M."/>
            <person name="Tripathy S."/>
            <person name="Zhang X."/>
            <person name="Dehal P."/>
            <person name="Jiang R.H."/>
            <person name="Aerts A."/>
            <person name="Arredondo F.D."/>
            <person name="Baxter L."/>
            <person name="Bensasson D."/>
            <person name="Beynon J.L."/>
            <person name="Chapman J."/>
            <person name="Damasceno C.M."/>
            <person name="Dorrance A.E."/>
            <person name="Dou D."/>
            <person name="Dickerman A.W."/>
            <person name="Dubchak I.L."/>
            <person name="Garbelotto M."/>
            <person name="Gijzen M."/>
            <person name="Gordon S.G."/>
            <person name="Govers F."/>
            <person name="Grunwald N.J."/>
            <person name="Huang W."/>
            <person name="Ivors K.L."/>
            <person name="Jones R.W."/>
            <person name="Kamoun S."/>
            <person name="Krampis K."/>
            <person name="Lamour K.H."/>
            <person name="Lee M.K."/>
            <person name="McDonald W.H."/>
            <person name="Medina M."/>
            <person name="Meijer H.J."/>
            <person name="Nordberg E.K."/>
            <person name="Maclean D.J."/>
            <person name="Ospina-Giraldo M.D."/>
            <person name="Morris P.F."/>
            <person name="Phuntumart V."/>
            <person name="Putnam N.H."/>
            <person name="Rash S."/>
            <person name="Rose J.K."/>
            <person name="Sakihama Y."/>
            <person name="Salamov A.A."/>
            <person name="Savidor A."/>
            <person name="Scheuring C.F."/>
            <person name="Smith B.M."/>
            <person name="Sobral B.W."/>
            <person name="Terry A."/>
            <person name="Torto-Alalibo T.A."/>
            <person name="Win J."/>
            <person name="Xu Z."/>
            <person name="Zhang H."/>
            <person name="Grigoriev I.V."/>
            <person name="Rokhsar D.S."/>
            <person name="Boore J.L."/>
        </authorList>
    </citation>
    <scope>NUCLEOTIDE SEQUENCE [LARGE SCALE GENOMIC DNA]</scope>
    <source>
        <strain evidence="3">Pr102</strain>
    </source>
</reference>
<evidence type="ECO:0000313" key="3">
    <source>
        <dbReference type="Proteomes" id="UP000005238"/>
    </source>
</evidence>
<dbReference type="VEuPathDB" id="FungiDB:KRP22_15116"/>
<evidence type="ECO:0000313" key="2">
    <source>
        <dbReference type="EnsemblProtists" id="Phyra82125"/>
    </source>
</evidence>
<organism evidence="2 3">
    <name type="scientific">Phytophthora ramorum</name>
    <name type="common">Sudden oak death agent</name>
    <dbReference type="NCBI Taxonomy" id="164328"/>
    <lineage>
        <taxon>Eukaryota</taxon>
        <taxon>Sar</taxon>
        <taxon>Stramenopiles</taxon>
        <taxon>Oomycota</taxon>
        <taxon>Peronosporomycetes</taxon>
        <taxon>Peronosporales</taxon>
        <taxon>Peronosporaceae</taxon>
        <taxon>Phytophthora</taxon>
    </lineage>
</organism>
<evidence type="ECO:0008006" key="4">
    <source>
        <dbReference type="Google" id="ProtNLM"/>
    </source>
</evidence>
<proteinExistence type="predicted"/>